<dbReference type="Proteomes" id="UP000265515">
    <property type="component" value="Unassembled WGS sequence"/>
</dbReference>
<protein>
    <submittedName>
        <fullName evidence="1">Uncharacterized protein</fullName>
    </submittedName>
</protein>
<gene>
    <name evidence="1" type="ORF">CBR_g49927</name>
</gene>
<accession>A0A388JPG3</accession>
<keyword evidence="2" id="KW-1185">Reference proteome</keyword>
<dbReference type="STRING" id="69332.A0A388JPG3"/>
<sequence length="233" mass="23791">MSESRLLRRAQVYTAPWLGGAAGMRGAGGGLSTTLPGKVSVVAIKVGGVRAPRGGMAVLTASQTPTSAQNSRALLSGKDTARRDKALREVLLRDLRGRRTSVTRAAVCPGKGGEDELEALSHRKSRVLQVVVDGLADVQVIAMVTLWRQRGTSVLLTILECAETAREVAVLLSGTAGATAERGTALGSIVRGGGGITSTLGLGGGGGVKTGPHLLMAPGGLVSLRGRCELVPP</sequence>
<evidence type="ECO:0000313" key="2">
    <source>
        <dbReference type="Proteomes" id="UP000265515"/>
    </source>
</evidence>
<organism evidence="1 2">
    <name type="scientific">Chara braunii</name>
    <name type="common">Braun's stonewort</name>
    <dbReference type="NCBI Taxonomy" id="69332"/>
    <lineage>
        <taxon>Eukaryota</taxon>
        <taxon>Viridiplantae</taxon>
        <taxon>Streptophyta</taxon>
        <taxon>Charophyceae</taxon>
        <taxon>Charales</taxon>
        <taxon>Characeae</taxon>
        <taxon>Chara</taxon>
    </lineage>
</organism>
<evidence type="ECO:0000313" key="1">
    <source>
        <dbReference type="EMBL" id="GBG59663.1"/>
    </source>
</evidence>
<comment type="caution">
    <text evidence="1">The sequence shown here is derived from an EMBL/GenBank/DDBJ whole genome shotgun (WGS) entry which is preliminary data.</text>
</comment>
<dbReference type="Gramene" id="GBG59663">
    <property type="protein sequence ID" value="GBG59663"/>
    <property type="gene ID" value="CBR_g49927"/>
</dbReference>
<dbReference type="AlphaFoldDB" id="A0A388JPG3"/>
<dbReference type="EMBL" id="BFEA01000005">
    <property type="protein sequence ID" value="GBG59663.1"/>
    <property type="molecule type" value="Genomic_DNA"/>
</dbReference>
<proteinExistence type="predicted"/>
<name>A0A388JPG3_CHABU</name>
<reference evidence="1 2" key="1">
    <citation type="journal article" date="2018" name="Cell">
        <title>The Chara Genome: Secondary Complexity and Implications for Plant Terrestrialization.</title>
        <authorList>
            <person name="Nishiyama T."/>
            <person name="Sakayama H."/>
            <person name="Vries J.D."/>
            <person name="Buschmann H."/>
            <person name="Saint-Marcoux D."/>
            <person name="Ullrich K.K."/>
            <person name="Haas F.B."/>
            <person name="Vanderstraeten L."/>
            <person name="Becker D."/>
            <person name="Lang D."/>
            <person name="Vosolsobe S."/>
            <person name="Rombauts S."/>
            <person name="Wilhelmsson P.K.I."/>
            <person name="Janitza P."/>
            <person name="Kern R."/>
            <person name="Heyl A."/>
            <person name="Rumpler F."/>
            <person name="Villalobos L.I.A.C."/>
            <person name="Clay J.M."/>
            <person name="Skokan R."/>
            <person name="Toyoda A."/>
            <person name="Suzuki Y."/>
            <person name="Kagoshima H."/>
            <person name="Schijlen E."/>
            <person name="Tajeshwar N."/>
            <person name="Catarino B."/>
            <person name="Hetherington A.J."/>
            <person name="Saltykova A."/>
            <person name="Bonnot C."/>
            <person name="Breuninger H."/>
            <person name="Symeonidi A."/>
            <person name="Radhakrishnan G.V."/>
            <person name="Van Nieuwerburgh F."/>
            <person name="Deforce D."/>
            <person name="Chang C."/>
            <person name="Karol K.G."/>
            <person name="Hedrich R."/>
            <person name="Ulvskov P."/>
            <person name="Glockner G."/>
            <person name="Delwiche C.F."/>
            <person name="Petrasek J."/>
            <person name="Van de Peer Y."/>
            <person name="Friml J."/>
            <person name="Beilby M."/>
            <person name="Dolan L."/>
            <person name="Kohara Y."/>
            <person name="Sugano S."/>
            <person name="Fujiyama A."/>
            <person name="Delaux P.-M."/>
            <person name="Quint M."/>
            <person name="TheiBen G."/>
            <person name="Hagemann M."/>
            <person name="Harholt J."/>
            <person name="Dunand C."/>
            <person name="Zachgo S."/>
            <person name="Langdale J."/>
            <person name="Maumus F."/>
            <person name="Straeten D.V.D."/>
            <person name="Gould S.B."/>
            <person name="Rensing S.A."/>
        </authorList>
    </citation>
    <scope>NUCLEOTIDE SEQUENCE [LARGE SCALE GENOMIC DNA]</scope>
    <source>
        <strain evidence="1 2">S276</strain>
    </source>
</reference>